<dbReference type="PANTHER" id="PTHR43793">
    <property type="entry name" value="FAD SYNTHASE"/>
    <property type="match status" value="1"/>
</dbReference>
<feature type="binding site" evidence="8">
    <location>
        <begin position="9"/>
        <end position="10"/>
    </location>
    <ligand>
        <name>ATP</name>
        <dbReference type="ChEBI" id="CHEBI:30616"/>
    </ligand>
</feature>
<dbReference type="GO" id="GO:0046444">
    <property type="term" value="P:FMN metabolic process"/>
    <property type="evidence" value="ECO:0007669"/>
    <property type="project" value="UniProtKB-UniRule"/>
</dbReference>
<dbReference type="AlphaFoldDB" id="A0A9E5DIG5"/>
<evidence type="ECO:0000313" key="10">
    <source>
        <dbReference type="EMBL" id="MCZ3366836.1"/>
    </source>
</evidence>
<comment type="pathway">
    <text evidence="8">Cofactor biosynthesis; FAD biosynthesis; FAD from FMN: step 1/1.</text>
</comment>
<comment type="subunit">
    <text evidence="8">Homodimer.</text>
</comment>
<keyword evidence="3 8" id="KW-0808">Transferase</keyword>
<keyword evidence="7 8" id="KW-0067">ATP-binding</keyword>
<dbReference type="Pfam" id="PF01467">
    <property type="entry name" value="CTP_transf_like"/>
    <property type="match status" value="1"/>
</dbReference>
<dbReference type="EMBL" id="JAPVES010000030">
    <property type="protein sequence ID" value="MCZ3374017.1"/>
    <property type="molecule type" value="Genomic_DNA"/>
</dbReference>
<dbReference type="Proteomes" id="UP001068021">
    <property type="component" value="Unassembled WGS sequence"/>
</dbReference>
<dbReference type="RefSeq" id="WP_211251411.1">
    <property type="nucleotide sequence ID" value="NZ_JAPVER010000020.1"/>
</dbReference>
<comment type="similarity">
    <text evidence="8">Belongs to the archaeal FAD synthase family.</text>
</comment>
<dbReference type="EMBL" id="JAPVER010000020">
    <property type="protein sequence ID" value="MCZ3366836.1"/>
    <property type="molecule type" value="Genomic_DNA"/>
</dbReference>
<accession>A0A9E5DIG5</accession>
<protein>
    <recommendedName>
        <fullName evidence="8">FAD synthase</fullName>
        <ecNumber evidence="8">2.7.7.2</ecNumber>
    </recommendedName>
    <alternativeName>
        <fullName evidence="8">FMN adenylyltransferase</fullName>
    </alternativeName>
    <alternativeName>
        <fullName evidence="8">Flavin adenine dinucleotide synthase</fullName>
    </alternativeName>
</protein>
<dbReference type="HAMAP" id="MF_02115">
    <property type="entry name" value="FAD_synth_arch"/>
    <property type="match status" value="1"/>
</dbReference>
<dbReference type="CDD" id="cd02170">
    <property type="entry name" value="cytidylyltransferase"/>
    <property type="match status" value="1"/>
</dbReference>
<dbReference type="GO" id="GO:0003919">
    <property type="term" value="F:FMN adenylyltransferase activity"/>
    <property type="evidence" value="ECO:0007669"/>
    <property type="project" value="UniProtKB-UniRule"/>
</dbReference>
<dbReference type="InterPro" id="IPR024902">
    <property type="entry name" value="FAD_synth_RibL"/>
</dbReference>
<evidence type="ECO:0000256" key="5">
    <source>
        <dbReference type="ARBA" id="ARBA00022741"/>
    </source>
</evidence>
<evidence type="ECO:0000256" key="2">
    <source>
        <dbReference type="ARBA" id="ARBA00022643"/>
    </source>
</evidence>
<evidence type="ECO:0000256" key="7">
    <source>
        <dbReference type="ARBA" id="ARBA00022840"/>
    </source>
</evidence>
<dbReference type="EC" id="2.7.7.2" evidence="8"/>
<dbReference type="SUPFAM" id="SSF52374">
    <property type="entry name" value="Nucleotidylyl transferase"/>
    <property type="match status" value="1"/>
</dbReference>
<keyword evidence="5 8" id="KW-0547">Nucleotide-binding</keyword>
<proteinExistence type="inferred from homology"/>
<dbReference type="InterPro" id="IPR014729">
    <property type="entry name" value="Rossmann-like_a/b/a_fold"/>
</dbReference>
<dbReference type="InterPro" id="IPR004821">
    <property type="entry name" value="Cyt_trans-like"/>
</dbReference>
<comment type="catalytic activity">
    <reaction evidence="8">
        <text>FMN + ATP + H(+) = FAD + diphosphate</text>
        <dbReference type="Rhea" id="RHEA:17237"/>
        <dbReference type="ChEBI" id="CHEBI:15378"/>
        <dbReference type="ChEBI" id="CHEBI:30616"/>
        <dbReference type="ChEBI" id="CHEBI:33019"/>
        <dbReference type="ChEBI" id="CHEBI:57692"/>
        <dbReference type="ChEBI" id="CHEBI:58210"/>
        <dbReference type="EC" id="2.7.7.2"/>
    </reaction>
</comment>
<feature type="domain" description="Cytidyltransferase-like" evidence="9">
    <location>
        <begin position="6"/>
        <end position="136"/>
    </location>
</feature>
<evidence type="ECO:0000259" key="9">
    <source>
        <dbReference type="Pfam" id="PF01467"/>
    </source>
</evidence>
<dbReference type="Gene3D" id="3.40.50.620">
    <property type="entry name" value="HUPs"/>
    <property type="match status" value="1"/>
</dbReference>
<gene>
    <name evidence="8" type="primary">ribL</name>
    <name evidence="11" type="ORF">O3H35_15305</name>
    <name evidence="10" type="ORF">O3H54_13190</name>
</gene>
<feature type="binding site" evidence="8">
    <location>
        <position position="96"/>
    </location>
    <ligand>
        <name>ATP</name>
        <dbReference type="ChEBI" id="CHEBI:30616"/>
    </ligand>
</feature>
<comment type="caution">
    <text evidence="10">The sequence shown here is derived from an EMBL/GenBank/DDBJ whole genome shotgun (WGS) entry which is preliminary data.</text>
</comment>
<evidence type="ECO:0000256" key="8">
    <source>
        <dbReference type="HAMAP-Rule" id="MF_02115"/>
    </source>
</evidence>
<dbReference type="GO" id="GO:0006747">
    <property type="term" value="P:FAD biosynthetic process"/>
    <property type="evidence" value="ECO:0007669"/>
    <property type="project" value="UniProtKB-UniRule"/>
</dbReference>
<comment type="function">
    <text evidence="8">Catalyzes the transfer of the AMP portion of ATP to flavin mononucleotide (FMN) to produce flavin adenine dinucleotide (FAD) coenzyme.</text>
</comment>
<dbReference type="InterPro" id="IPR050385">
    <property type="entry name" value="Archaeal_FAD_synthase"/>
</dbReference>
<dbReference type="PANTHER" id="PTHR43793:SF1">
    <property type="entry name" value="FAD SYNTHASE"/>
    <property type="match status" value="1"/>
</dbReference>
<reference evidence="10" key="1">
    <citation type="submission" date="2022-12" db="EMBL/GenBank/DDBJ databases">
        <title>Reclassification of two methanogenic archaea species isolated from the Kolyma lowland permafrost.</title>
        <authorList>
            <person name="Trubitsyn V.E."/>
            <person name="Rivkina E.M."/>
            <person name="Shcherbakova V.A."/>
        </authorList>
    </citation>
    <scope>NUCLEOTIDE SEQUENCE</scope>
    <source>
        <strain evidence="10">M2</strain>
        <strain evidence="11">MK4</strain>
    </source>
</reference>
<evidence type="ECO:0000256" key="4">
    <source>
        <dbReference type="ARBA" id="ARBA00022695"/>
    </source>
</evidence>
<keyword evidence="6 8" id="KW-0274">FAD</keyword>
<feature type="binding site" evidence="8">
    <location>
        <begin position="14"/>
        <end position="17"/>
    </location>
    <ligand>
        <name>ATP</name>
        <dbReference type="ChEBI" id="CHEBI:30616"/>
    </ligand>
</feature>
<comment type="cofactor">
    <cofactor evidence="8">
        <name>a divalent metal cation</name>
        <dbReference type="ChEBI" id="CHEBI:60240"/>
    </cofactor>
</comment>
<keyword evidence="12" id="KW-1185">Reference proteome</keyword>
<organism evidence="10 12">
    <name type="scientific">Methanobacterium veterum</name>
    <dbReference type="NCBI Taxonomy" id="408577"/>
    <lineage>
        <taxon>Archaea</taxon>
        <taxon>Methanobacteriati</taxon>
        <taxon>Methanobacteriota</taxon>
        <taxon>Methanomada group</taxon>
        <taxon>Methanobacteria</taxon>
        <taxon>Methanobacteriales</taxon>
        <taxon>Methanobacteriaceae</taxon>
        <taxon>Methanobacterium</taxon>
    </lineage>
</organism>
<evidence type="ECO:0000313" key="11">
    <source>
        <dbReference type="EMBL" id="MCZ3374017.1"/>
    </source>
</evidence>
<dbReference type="Proteomes" id="UP001074446">
    <property type="component" value="Unassembled WGS sequence"/>
</dbReference>
<keyword evidence="2 8" id="KW-0288">FMN</keyword>
<evidence type="ECO:0000256" key="1">
    <source>
        <dbReference type="ARBA" id="ARBA00022630"/>
    </source>
</evidence>
<dbReference type="NCBIfam" id="TIGR00125">
    <property type="entry name" value="cyt_tran_rel"/>
    <property type="match status" value="1"/>
</dbReference>
<evidence type="ECO:0000313" key="12">
    <source>
        <dbReference type="Proteomes" id="UP001068021"/>
    </source>
</evidence>
<dbReference type="GO" id="GO:0005524">
    <property type="term" value="F:ATP binding"/>
    <property type="evidence" value="ECO:0007669"/>
    <property type="project" value="UniProtKB-UniRule"/>
</dbReference>
<keyword evidence="4 8" id="KW-0548">Nucleotidyltransferase</keyword>
<evidence type="ECO:0000256" key="6">
    <source>
        <dbReference type="ARBA" id="ARBA00022827"/>
    </source>
</evidence>
<sequence length="152" mass="17286">MKTVMATGTFDIIHPGHGYYLEEAKKLGGDDAKLVVVIARDSTVRARKRVPVVGENQRLEVVKMLKPVDEAYLGHTSDMFKIVEEIKPDIIVIGPDQDFDLRKLKEQLKERNIDVDVVKVTSYKKSPLDSSCKIIKKIKEMEFDEKIFKNGP</sequence>
<feature type="binding site" evidence="8">
    <location>
        <position position="123"/>
    </location>
    <ligand>
        <name>ATP</name>
        <dbReference type="ChEBI" id="CHEBI:30616"/>
    </ligand>
</feature>
<keyword evidence="1 8" id="KW-0285">Flavoprotein</keyword>
<evidence type="ECO:0000256" key="3">
    <source>
        <dbReference type="ARBA" id="ARBA00022679"/>
    </source>
</evidence>
<name>A0A9E5DIG5_9EURY</name>